<dbReference type="OrthoDB" id="5772010at2"/>
<sequence>MSKLDKTEVLAAFEKAYEAANGKKPEITAKSGWYSVDGGKNVRLADLVTLTEELSSGAAPAAKEEAPAKPAAKKAPAKKAATKKATPVTATKQQEYTVTKPNTDGFTAEEFWIKELAERDHDTRLPRGVV</sequence>
<dbReference type="Proteomes" id="UP000030341">
    <property type="component" value="Chromosome 1"/>
</dbReference>
<keyword evidence="3" id="KW-1185">Reference proteome</keyword>
<feature type="compositionally biased region" description="Low complexity" evidence="1">
    <location>
        <begin position="83"/>
        <end position="92"/>
    </location>
</feature>
<dbReference type="eggNOG" id="ENOG50331S5">
    <property type="taxonomic scope" value="Bacteria"/>
</dbReference>
<reference evidence="2 3" key="1">
    <citation type="submission" date="2014-11" db="EMBL/GenBank/DDBJ databases">
        <title>Complete Genome Sequence of Pseudoalteromonas sp. Strain OCN003 Isolated from Kaneohe Bay, Oahu, Hawaii.</title>
        <authorList>
            <person name="Beurmann S."/>
            <person name="Videau P."/>
            <person name="Ushijima B."/>
            <person name="Smith A.M."/>
            <person name="Aeby G.S."/>
            <person name="Callahan S.M."/>
            <person name="Belcaid M."/>
        </authorList>
    </citation>
    <scope>NUCLEOTIDE SEQUENCE [LARGE SCALE GENOMIC DNA]</scope>
    <source>
        <strain evidence="2 3">OCN003</strain>
    </source>
</reference>
<dbReference type="AlphaFoldDB" id="A0A0A7EFL8"/>
<accession>A0A0A7EFL8</accession>
<dbReference type="EMBL" id="CP009888">
    <property type="protein sequence ID" value="AIY65338.1"/>
    <property type="molecule type" value="Genomic_DNA"/>
</dbReference>
<evidence type="ECO:0000256" key="1">
    <source>
        <dbReference type="SAM" id="MobiDB-lite"/>
    </source>
</evidence>
<gene>
    <name evidence="2" type="ORF">OM33_09375</name>
</gene>
<proteinExistence type="predicted"/>
<evidence type="ECO:0000313" key="2">
    <source>
        <dbReference type="EMBL" id="AIY65338.1"/>
    </source>
</evidence>
<dbReference type="KEGG" id="pseo:OM33_09375"/>
<feature type="region of interest" description="Disordered" evidence="1">
    <location>
        <begin position="56"/>
        <end position="101"/>
    </location>
</feature>
<dbReference type="HOGENOM" id="CLU_148693_0_0_6"/>
<feature type="compositionally biased region" description="Basic residues" evidence="1">
    <location>
        <begin position="71"/>
        <end position="82"/>
    </location>
</feature>
<dbReference type="RefSeq" id="WP_038641129.1">
    <property type="nucleotide sequence ID" value="NZ_CP009888.1"/>
</dbReference>
<name>A0A0A7EFL8_9GAMM</name>
<protein>
    <submittedName>
        <fullName evidence="2">Uncharacterized protein</fullName>
    </submittedName>
</protein>
<organism evidence="2 3">
    <name type="scientific">Pseudoalteromonas piratica</name>
    <dbReference type="NCBI Taxonomy" id="1348114"/>
    <lineage>
        <taxon>Bacteria</taxon>
        <taxon>Pseudomonadati</taxon>
        <taxon>Pseudomonadota</taxon>
        <taxon>Gammaproteobacteria</taxon>
        <taxon>Alteromonadales</taxon>
        <taxon>Pseudoalteromonadaceae</taxon>
        <taxon>Pseudoalteromonas</taxon>
    </lineage>
</organism>
<evidence type="ECO:0000313" key="3">
    <source>
        <dbReference type="Proteomes" id="UP000030341"/>
    </source>
</evidence>